<protein>
    <submittedName>
        <fullName evidence="1">Uncharacterized protein</fullName>
    </submittedName>
</protein>
<name>A0A0E9PXK5_ANGAN</name>
<dbReference type="EMBL" id="GBXM01099236">
    <property type="protein sequence ID" value="JAH09341.1"/>
    <property type="molecule type" value="Transcribed_RNA"/>
</dbReference>
<proteinExistence type="predicted"/>
<reference evidence="1" key="2">
    <citation type="journal article" date="2015" name="Fish Shellfish Immunol.">
        <title>Early steps in the European eel (Anguilla anguilla)-Vibrio vulnificus interaction in the gills: Role of the RtxA13 toxin.</title>
        <authorList>
            <person name="Callol A."/>
            <person name="Pajuelo D."/>
            <person name="Ebbesson L."/>
            <person name="Teles M."/>
            <person name="MacKenzie S."/>
            <person name="Amaro C."/>
        </authorList>
    </citation>
    <scope>NUCLEOTIDE SEQUENCE</scope>
</reference>
<reference evidence="1" key="1">
    <citation type="submission" date="2014-11" db="EMBL/GenBank/DDBJ databases">
        <authorList>
            <person name="Amaro Gonzalez C."/>
        </authorList>
    </citation>
    <scope>NUCLEOTIDE SEQUENCE</scope>
</reference>
<sequence length="12" mass="1351">MSLGVNRTESEE</sequence>
<accession>A0A0E9PXK5</accession>
<evidence type="ECO:0000313" key="1">
    <source>
        <dbReference type="EMBL" id="JAH09341.1"/>
    </source>
</evidence>
<organism evidence="1">
    <name type="scientific">Anguilla anguilla</name>
    <name type="common">European freshwater eel</name>
    <name type="synonym">Muraena anguilla</name>
    <dbReference type="NCBI Taxonomy" id="7936"/>
    <lineage>
        <taxon>Eukaryota</taxon>
        <taxon>Metazoa</taxon>
        <taxon>Chordata</taxon>
        <taxon>Craniata</taxon>
        <taxon>Vertebrata</taxon>
        <taxon>Euteleostomi</taxon>
        <taxon>Actinopterygii</taxon>
        <taxon>Neopterygii</taxon>
        <taxon>Teleostei</taxon>
        <taxon>Anguilliformes</taxon>
        <taxon>Anguillidae</taxon>
        <taxon>Anguilla</taxon>
    </lineage>
</organism>